<dbReference type="Gene3D" id="3.40.50.2000">
    <property type="entry name" value="Glycogen Phosphorylase B"/>
    <property type="match status" value="2"/>
</dbReference>
<dbReference type="SUPFAM" id="SSF53756">
    <property type="entry name" value="UDP-Glycosyltransferase/glycogen phosphorylase"/>
    <property type="match status" value="1"/>
</dbReference>
<dbReference type="AlphaFoldDB" id="A0A1H9QWY9"/>
<protein>
    <submittedName>
        <fullName evidence="3">ADP-heptose:LPS heptosyltransferase</fullName>
    </submittedName>
</protein>
<evidence type="ECO:0000256" key="1">
    <source>
        <dbReference type="ARBA" id="ARBA00022676"/>
    </source>
</evidence>
<organism evidence="3 4">
    <name type="scientific">Pedococcus cremeus</name>
    <dbReference type="NCBI Taxonomy" id="587636"/>
    <lineage>
        <taxon>Bacteria</taxon>
        <taxon>Bacillati</taxon>
        <taxon>Actinomycetota</taxon>
        <taxon>Actinomycetes</taxon>
        <taxon>Micrococcales</taxon>
        <taxon>Intrasporangiaceae</taxon>
        <taxon>Pedococcus</taxon>
    </lineage>
</organism>
<evidence type="ECO:0000313" key="3">
    <source>
        <dbReference type="EMBL" id="SER64978.1"/>
    </source>
</evidence>
<evidence type="ECO:0000256" key="2">
    <source>
        <dbReference type="ARBA" id="ARBA00022679"/>
    </source>
</evidence>
<dbReference type="PANTHER" id="PTHR30160:SF1">
    <property type="entry name" value="LIPOPOLYSACCHARIDE 1,2-N-ACETYLGLUCOSAMINETRANSFERASE-RELATED"/>
    <property type="match status" value="1"/>
</dbReference>
<dbReference type="GO" id="GO:0008713">
    <property type="term" value="F:ADP-heptose-lipopolysaccharide heptosyltransferase activity"/>
    <property type="evidence" value="ECO:0007669"/>
    <property type="project" value="TreeGrafter"/>
</dbReference>
<dbReference type="STRING" id="587636.SAMN05216199_0778"/>
<dbReference type="Pfam" id="PF01075">
    <property type="entry name" value="Glyco_transf_9"/>
    <property type="match status" value="1"/>
</dbReference>
<dbReference type="OrthoDB" id="9783989at2"/>
<dbReference type="EMBL" id="FOHB01000001">
    <property type="protein sequence ID" value="SER64978.1"/>
    <property type="molecule type" value="Genomic_DNA"/>
</dbReference>
<accession>A0A1H9QWY9</accession>
<dbReference type="GO" id="GO:0005829">
    <property type="term" value="C:cytosol"/>
    <property type="evidence" value="ECO:0007669"/>
    <property type="project" value="TreeGrafter"/>
</dbReference>
<keyword evidence="1" id="KW-0328">Glycosyltransferase</keyword>
<dbReference type="RefSeq" id="WP_091755483.1">
    <property type="nucleotide sequence ID" value="NZ_FOHB01000001.1"/>
</dbReference>
<dbReference type="CDD" id="cd03789">
    <property type="entry name" value="GT9_LPS_heptosyltransferase"/>
    <property type="match status" value="1"/>
</dbReference>
<name>A0A1H9QWY9_9MICO</name>
<gene>
    <name evidence="3" type="ORF">SAMN05216199_0778</name>
</gene>
<dbReference type="Proteomes" id="UP000199019">
    <property type="component" value="Unassembled WGS sequence"/>
</dbReference>
<evidence type="ECO:0000313" key="4">
    <source>
        <dbReference type="Proteomes" id="UP000199019"/>
    </source>
</evidence>
<dbReference type="InterPro" id="IPR051199">
    <property type="entry name" value="LPS_LOS_Heptosyltrfase"/>
</dbReference>
<sequence>MADRPPTTLAVRLDSDGDVLLTGPALRALAAGSRRLDLLASPAGHAAAELLPGVDEVLLVDPPWSGYQPPPVDPDALEWLLHLLRQRAYDLVVVFTSFHQSALPVALLAKWAGVPRVVAASEDYPGSLLDVRVRRMPGGAPDDGGPSGGHEVEAALAVTEAAGFALPPGDDGRLRIRPVPPRGPDLPGPYVVLHPAASVPSRSMPLDHAAAVAAALQDAGWHVVVTGGPGQEEVGRHVTPPAGHDLTGRTSLAELASVLAGASCVVVGNTGPAHLAAAVGTPVVSLFSPVVPAERWAPWGVPHVLLGDQGAACRLSRSRECPVPGHPCIAGVSPREVTVAVGRLTGIPAVPVPAPAPAVGGAR</sequence>
<keyword evidence="2 3" id="KW-0808">Transferase</keyword>
<proteinExistence type="predicted"/>
<reference evidence="4" key="1">
    <citation type="submission" date="2016-10" db="EMBL/GenBank/DDBJ databases">
        <authorList>
            <person name="Varghese N."/>
            <person name="Submissions S."/>
        </authorList>
    </citation>
    <scope>NUCLEOTIDE SEQUENCE [LARGE SCALE GENOMIC DNA]</scope>
    <source>
        <strain evidence="4">CGMCC 1.6963</strain>
    </source>
</reference>
<dbReference type="PANTHER" id="PTHR30160">
    <property type="entry name" value="TETRAACYLDISACCHARIDE 4'-KINASE-RELATED"/>
    <property type="match status" value="1"/>
</dbReference>
<keyword evidence="4" id="KW-1185">Reference proteome</keyword>
<dbReference type="InterPro" id="IPR002201">
    <property type="entry name" value="Glyco_trans_9"/>
</dbReference>
<dbReference type="GO" id="GO:0009244">
    <property type="term" value="P:lipopolysaccharide core region biosynthetic process"/>
    <property type="evidence" value="ECO:0007669"/>
    <property type="project" value="TreeGrafter"/>
</dbReference>